<name>A0ABY7E0Q9_MYAAR</name>
<organism evidence="1 2">
    <name type="scientific">Mya arenaria</name>
    <name type="common">Soft-shell clam</name>
    <dbReference type="NCBI Taxonomy" id="6604"/>
    <lineage>
        <taxon>Eukaryota</taxon>
        <taxon>Metazoa</taxon>
        <taxon>Spiralia</taxon>
        <taxon>Lophotrochozoa</taxon>
        <taxon>Mollusca</taxon>
        <taxon>Bivalvia</taxon>
        <taxon>Autobranchia</taxon>
        <taxon>Heteroconchia</taxon>
        <taxon>Euheterodonta</taxon>
        <taxon>Imparidentia</taxon>
        <taxon>Neoheterodontei</taxon>
        <taxon>Myida</taxon>
        <taxon>Myoidea</taxon>
        <taxon>Myidae</taxon>
        <taxon>Mya</taxon>
    </lineage>
</organism>
<evidence type="ECO:0000313" key="2">
    <source>
        <dbReference type="Proteomes" id="UP001164746"/>
    </source>
</evidence>
<evidence type="ECO:0000313" key="1">
    <source>
        <dbReference type="EMBL" id="WAR02423.1"/>
    </source>
</evidence>
<keyword evidence="2" id="KW-1185">Reference proteome</keyword>
<evidence type="ECO:0008006" key="3">
    <source>
        <dbReference type="Google" id="ProtNLM"/>
    </source>
</evidence>
<dbReference type="InterPro" id="IPR035940">
    <property type="entry name" value="CAP_sf"/>
</dbReference>
<dbReference type="SUPFAM" id="SSF55797">
    <property type="entry name" value="PR-1-like"/>
    <property type="match status" value="1"/>
</dbReference>
<sequence>MISASTTMVGCAVSDCHGYYLYMCLYAPILKPADINTPYNESNRTCGDCPANCNRTANLCNSANMYSSGDELLPWEKGLPNCTSTTSAGITMTFQSTTTRTNPSQSPPPAGTTDFLNNSACGVMQNSALSMVFLALVFALT</sequence>
<dbReference type="Proteomes" id="UP001164746">
    <property type="component" value="Chromosome 4"/>
</dbReference>
<reference evidence="1" key="1">
    <citation type="submission" date="2022-11" db="EMBL/GenBank/DDBJ databases">
        <title>Centuries of genome instability and evolution in soft-shell clam transmissible cancer (bioRxiv).</title>
        <authorList>
            <person name="Hart S.F.M."/>
            <person name="Yonemitsu M.A."/>
            <person name="Giersch R.M."/>
            <person name="Beal B.F."/>
            <person name="Arriagada G."/>
            <person name="Davis B.W."/>
            <person name="Ostrander E.A."/>
            <person name="Goff S.P."/>
            <person name="Metzger M.J."/>
        </authorList>
    </citation>
    <scope>NUCLEOTIDE SEQUENCE</scope>
    <source>
        <strain evidence="1">MELC-2E11</strain>
        <tissue evidence="1">Siphon/mantle</tissue>
    </source>
</reference>
<dbReference type="Gene3D" id="3.40.33.10">
    <property type="entry name" value="CAP"/>
    <property type="match status" value="1"/>
</dbReference>
<protein>
    <recommendedName>
        <fullName evidence="3">SCP domain-containing protein</fullName>
    </recommendedName>
</protein>
<dbReference type="EMBL" id="CP111015">
    <property type="protein sequence ID" value="WAR02423.1"/>
    <property type="molecule type" value="Genomic_DNA"/>
</dbReference>
<gene>
    <name evidence="1" type="ORF">MAR_008981</name>
</gene>
<proteinExistence type="predicted"/>
<accession>A0ABY7E0Q9</accession>